<keyword evidence="1" id="KW-0732">Signal</keyword>
<protein>
    <submittedName>
        <fullName evidence="2">FxRIamide-2</fullName>
    </submittedName>
</protein>
<sequence length="236" mass="25869">MQMFTFLPLLSLFCPLILSACSRAAPTDVTKDDQSDVAGPVGQFDDVSGEGDLAKRLSSFVRIGRPNSFVRIGRGSRFVRIGRPGNFVRIGRGYEGDLDDLGYDTEGDNYNNADKRASRFVRIGKGSRFVRIGKSGQVDPQIKRMSSFVRIGKADPYSDLDSDDLSKRASSFVRIGRIPSSAFVRIGRASSEDSGEAGDFGTFDRIARMGQSSFVRIGKREADPEKLAAQAHNLKQ</sequence>
<proteinExistence type="evidence at transcript level"/>
<dbReference type="AlphaFoldDB" id="A0A1S6JQ23"/>
<evidence type="ECO:0000313" key="2">
    <source>
        <dbReference type="EMBL" id="AQS80509.1"/>
    </source>
</evidence>
<feature type="chain" id="PRO_5012096950" evidence="1">
    <location>
        <begin position="25"/>
        <end position="236"/>
    </location>
</feature>
<evidence type="ECO:0000256" key="1">
    <source>
        <dbReference type="SAM" id="SignalP"/>
    </source>
</evidence>
<reference evidence="2" key="1">
    <citation type="journal article" date="2017" name="Peptides">
        <title>Neuropeptides encoded within a neural transcriptome of the giant triton snail Charonia tritonis, a Crown-of-Thorns Starfish predator.</title>
        <authorList>
            <person name="Bose U."/>
            <person name="Suwansa-Ard S."/>
            <person name="Maikaeo L."/>
            <person name="Motti C.A."/>
            <person name="Hall M.R."/>
            <person name="Cummins S.F."/>
        </authorList>
    </citation>
    <scope>NUCLEOTIDE SEQUENCE</scope>
    <source>
        <tissue evidence="2">Nervous tissue</tissue>
    </source>
</reference>
<name>A0A1S6JQ23_9CAEN</name>
<accession>A0A1S6JQ23</accession>
<dbReference type="EMBL" id="KY287978">
    <property type="protein sequence ID" value="AQS80509.1"/>
    <property type="molecule type" value="mRNA"/>
</dbReference>
<feature type="signal peptide" evidence="1">
    <location>
        <begin position="1"/>
        <end position="24"/>
    </location>
</feature>
<organism evidence="2">
    <name type="scientific">Charonia tritonis</name>
    <name type="common">giant triton snail</name>
    <dbReference type="NCBI Taxonomy" id="1960912"/>
    <lineage>
        <taxon>Eukaryota</taxon>
        <taxon>Metazoa</taxon>
        <taxon>Spiralia</taxon>
        <taxon>Lophotrochozoa</taxon>
        <taxon>Mollusca</taxon>
        <taxon>Gastropoda</taxon>
        <taxon>Caenogastropoda</taxon>
        <taxon>Littorinimorpha</taxon>
        <taxon>Tonnoidea</taxon>
        <taxon>Ranellidae</taxon>
        <taxon>Charonia</taxon>
    </lineage>
</organism>